<organism evidence="1 2">
    <name type="scientific">Octopus vulgaris</name>
    <name type="common">Common octopus</name>
    <dbReference type="NCBI Taxonomy" id="6645"/>
    <lineage>
        <taxon>Eukaryota</taxon>
        <taxon>Metazoa</taxon>
        <taxon>Spiralia</taxon>
        <taxon>Lophotrochozoa</taxon>
        <taxon>Mollusca</taxon>
        <taxon>Cephalopoda</taxon>
        <taxon>Coleoidea</taxon>
        <taxon>Octopodiformes</taxon>
        <taxon>Octopoda</taxon>
        <taxon>Incirrata</taxon>
        <taxon>Octopodidae</taxon>
        <taxon>Octopus</taxon>
    </lineage>
</organism>
<gene>
    <name evidence="1" type="ORF">OCTVUL_1B026598</name>
</gene>
<dbReference type="AlphaFoldDB" id="A0AA36FB76"/>
<keyword evidence="2" id="KW-1185">Reference proteome</keyword>
<dbReference type="EMBL" id="OX597823">
    <property type="protein sequence ID" value="CAI9728528.1"/>
    <property type="molecule type" value="Genomic_DNA"/>
</dbReference>
<evidence type="ECO:0000313" key="2">
    <source>
        <dbReference type="Proteomes" id="UP001162480"/>
    </source>
</evidence>
<reference evidence="1" key="1">
    <citation type="submission" date="2023-08" db="EMBL/GenBank/DDBJ databases">
        <authorList>
            <person name="Alioto T."/>
            <person name="Alioto T."/>
            <person name="Gomez Garrido J."/>
        </authorList>
    </citation>
    <scope>NUCLEOTIDE SEQUENCE</scope>
</reference>
<accession>A0AA36FB76</accession>
<dbReference type="Proteomes" id="UP001162480">
    <property type="component" value="Chromosome 10"/>
</dbReference>
<proteinExistence type="predicted"/>
<name>A0AA36FB76_OCTVU</name>
<protein>
    <submittedName>
        <fullName evidence="1">Uncharacterized protein</fullName>
    </submittedName>
</protein>
<evidence type="ECO:0000313" key="1">
    <source>
        <dbReference type="EMBL" id="CAI9728528.1"/>
    </source>
</evidence>
<sequence length="127" mass="13986">MKSFTGDSRLSQVMRRLLKESDRDRHLNAAKQLKDHLHSTDGVKQLSSPLIARAKTVASMYAMEAPNMLSTMSIEVTSHKEKVRVICQRVPTLVVVVVVGTLLKQIREGTGDLNPTQTVSSSSTTLP</sequence>